<dbReference type="PIRSF" id="PIRSF006268">
    <property type="entry name" value="ApbE"/>
    <property type="match status" value="1"/>
</dbReference>
<comment type="similarity">
    <text evidence="10">Belongs to the ApbE family.</text>
</comment>
<feature type="binding site" evidence="11">
    <location>
        <position position="283"/>
    </location>
    <ligand>
        <name>Mg(2+)</name>
        <dbReference type="ChEBI" id="CHEBI:18420"/>
    </ligand>
</feature>
<evidence type="ECO:0000256" key="2">
    <source>
        <dbReference type="ARBA" id="ARBA00016337"/>
    </source>
</evidence>
<dbReference type="InterPro" id="IPR024932">
    <property type="entry name" value="ApbE"/>
</dbReference>
<dbReference type="Proteomes" id="UP000321577">
    <property type="component" value="Unassembled WGS sequence"/>
</dbReference>
<gene>
    <name evidence="12" type="ORF">BGE01nite_10550</name>
</gene>
<keyword evidence="6 10" id="KW-0274">FAD</keyword>
<dbReference type="GO" id="GO:0046872">
    <property type="term" value="F:metal ion binding"/>
    <property type="evidence" value="ECO:0007669"/>
    <property type="project" value="UniProtKB-UniRule"/>
</dbReference>
<keyword evidence="3 10" id="KW-0285">Flavoprotein</keyword>
<proteinExistence type="inferred from homology"/>
<dbReference type="InterPro" id="IPR003374">
    <property type="entry name" value="ApbE-like_sf"/>
</dbReference>
<evidence type="ECO:0000256" key="5">
    <source>
        <dbReference type="ARBA" id="ARBA00022723"/>
    </source>
</evidence>
<evidence type="ECO:0000313" key="12">
    <source>
        <dbReference type="EMBL" id="GEP41764.1"/>
    </source>
</evidence>
<dbReference type="GO" id="GO:0016740">
    <property type="term" value="F:transferase activity"/>
    <property type="evidence" value="ECO:0007669"/>
    <property type="project" value="UniProtKB-UniRule"/>
</dbReference>
<dbReference type="EC" id="2.7.1.180" evidence="1 10"/>
<dbReference type="AlphaFoldDB" id="A0A512M4V6"/>
<evidence type="ECO:0000256" key="4">
    <source>
        <dbReference type="ARBA" id="ARBA00022679"/>
    </source>
</evidence>
<keyword evidence="4 10" id="KW-0808">Transferase</keyword>
<evidence type="ECO:0000313" key="13">
    <source>
        <dbReference type="Proteomes" id="UP000321577"/>
    </source>
</evidence>
<evidence type="ECO:0000256" key="3">
    <source>
        <dbReference type="ARBA" id="ARBA00022630"/>
    </source>
</evidence>
<dbReference type="Gene3D" id="3.10.520.10">
    <property type="entry name" value="ApbE-like domains"/>
    <property type="match status" value="1"/>
</dbReference>
<evidence type="ECO:0000256" key="7">
    <source>
        <dbReference type="ARBA" id="ARBA00022842"/>
    </source>
</evidence>
<evidence type="ECO:0000256" key="9">
    <source>
        <dbReference type="ARBA" id="ARBA00048540"/>
    </source>
</evidence>
<comment type="cofactor">
    <cofactor evidence="11">
        <name>Mg(2+)</name>
        <dbReference type="ChEBI" id="CHEBI:18420"/>
    </cofactor>
    <cofactor evidence="11">
        <name>Mn(2+)</name>
        <dbReference type="ChEBI" id="CHEBI:29035"/>
    </cofactor>
    <text evidence="11">Magnesium. Can also use manganese.</text>
</comment>
<evidence type="ECO:0000256" key="1">
    <source>
        <dbReference type="ARBA" id="ARBA00011955"/>
    </source>
</evidence>
<feature type="binding site" evidence="11">
    <location>
        <position position="279"/>
    </location>
    <ligand>
        <name>Mg(2+)</name>
        <dbReference type="ChEBI" id="CHEBI:18420"/>
    </ligand>
</feature>
<accession>A0A512M4V6</accession>
<comment type="catalytic activity">
    <reaction evidence="9 10">
        <text>L-threonyl-[protein] + FAD = FMN-L-threonyl-[protein] + AMP + H(+)</text>
        <dbReference type="Rhea" id="RHEA:36847"/>
        <dbReference type="Rhea" id="RHEA-COMP:11060"/>
        <dbReference type="Rhea" id="RHEA-COMP:11061"/>
        <dbReference type="ChEBI" id="CHEBI:15378"/>
        <dbReference type="ChEBI" id="CHEBI:30013"/>
        <dbReference type="ChEBI" id="CHEBI:57692"/>
        <dbReference type="ChEBI" id="CHEBI:74257"/>
        <dbReference type="ChEBI" id="CHEBI:456215"/>
        <dbReference type="EC" id="2.7.1.180"/>
    </reaction>
</comment>
<organism evidence="12 13">
    <name type="scientific">Brevifollis gellanilyticus</name>
    <dbReference type="NCBI Taxonomy" id="748831"/>
    <lineage>
        <taxon>Bacteria</taxon>
        <taxon>Pseudomonadati</taxon>
        <taxon>Verrucomicrobiota</taxon>
        <taxon>Verrucomicrobiia</taxon>
        <taxon>Verrucomicrobiales</taxon>
        <taxon>Verrucomicrobiaceae</taxon>
    </lineage>
</organism>
<name>A0A512M4V6_9BACT</name>
<keyword evidence="5 10" id="KW-0479">Metal-binding</keyword>
<dbReference type="PANTHER" id="PTHR30040">
    <property type="entry name" value="THIAMINE BIOSYNTHESIS LIPOPROTEIN APBE"/>
    <property type="match status" value="1"/>
</dbReference>
<sequence length="324" mass="34848">MNAHPPPTASRRRFFALATGTCAALMTQCSRQHGLHRVSRSAKALGTTVTMTALHADESKAATALDAAFAELEHIESVMSIYRPESQLSRLNREGVLGSPDPLLVEVLRYSNEMSKRSDGAFDITVQPLWRLKGARPDTATMSLVDWSKVKVDAQSIQLAPGMAITLNGIAQGFAADVSMRVMHAHGVEHALIDAGEFSARGMNAEKAPWRIGIQHPREPDAYAALTQLENRCLATSGDYETSFSADFSRHHILDPRTGQSPGELASVSVLASTAMAADALSTALFVLGSQRGMELLQNYPGTDALLILKDGRHLATPGFPFAA</sequence>
<comment type="caution">
    <text evidence="12">The sequence shown here is derived from an EMBL/GenBank/DDBJ whole genome shotgun (WGS) entry which is preliminary data.</text>
</comment>
<keyword evidence="13" id="KW-1185">Reference proteome</keyword>
<protein>
    <recommendedName>
        <fullName evidence="2 10">FAD:protein FMN transferase</fullName>
        <ecNumber evidence="1 10">2.7.1.180</ecNumber>
    </recommendedName>
    <alternativeName>
        <fullName evidence="8 10">Flavin transferase</fullName>
    </alternativeName>
</protein>
<evidence type="ECO:0000256" key="6">
    <source>
        <dbReference type="ARBA" id="ARBA00022827"/>
    </source>
</evidence>
<dbReference type="PROSITE" id="PS51318">
    <property type="entry name" value="TAT"/>
    <property type="match status" value="1"/>
</dbReference>
<dbReference type="EMBL" id="BKAG01000005">
    <property type="protein sequence ID" value="GEP41764.1"/>
    <property type="molecule type" value="Genomic_DNA"/>
</dbReference>
<dbReference type="RefSeq" id="WP_218032904.1">
    <property type="nucleotide sequence ID" value="NZ_BKAG01000005.1"/>
</dbReference>
<dbReference type="Pfam" id="PF02424">
    <property type="entry name" value="ApbE"/>
    <property type="match status" value="1"/>
</dbReference>
<evidence type="ECO:0000256" key="8">
    <source>
        <dbReference type="ARBA" id="ARBA00031306"/>
    </source>
</evidence>
<dbReference type="PANTHER" id="PTHR30040:SF2">
    <property type="entry name" value="FAD:PROTEIN FMN TRANSFERASE"/>
    <property type="match status" value="1"/>
</dbReference>
<keyword evidence="7 10" id="KW-0460">Magnesium</keyword>
<evidence type="ECO:0000256" key="11">
    <source>
        <dbReference type="PIRSR" id="PIRSR006268-2"/>
    </source>
</evidence>
<feature type="binding site" evidence="11">
    <location>
        <position position="169"/>
    </location>
    <ligand>
        <name>Mg(2+)</name>
        <dbReference type="ChEBI" id="CHEBI:18420"/>
    </ligand>
</feature>
<dbReference type="InterPro" id="IPR006311">
    <property type="entry name" value="TAT_signal"/>
</dbReference>
<evidence type="ECO:0000256" key="10">
    <source>
        <dbReference type="PIRNR" id="PIRNR006268"/>
    </source>
</evidence>
<dbReference type="SUPFAM" id="SSF143631">
    <property type="entry name" value="ApbE-like"/>
    <property type="match status" value="1"/>
</dbReference>
<reference evidence="12 13" key="1">
    <citation type="submission" date="2019-07" db="EMBL/GenBank/DDBJ databases">
        <title>Whole genome shotgun sequence of Brevifollis gellanilyticus NBRC 108608.</title>
        <authorList>
            <person name="Hosoyama A."/>
            <person name="Uohara A."/>
            <person name="Ohji S."/>
            <person name="Ichikawa N."/>
        </authorList>
    </citation>
    <scope>NUCLEOTIDE SEQUENCE [LARGE SCALE GENOMIC DNA]</scope>
    <source>
        <strain evidence="12 13">NBRC 108608</strain>
    </source>
</reference>